<reference evidence="2" key="1">
    <citation type="journal article" date="2021" name="Nat. Commun.">
        <title>Genetic determinants of endophytism in the Arabidopsis root mycobiome.</title>
        <authorList>
            <person name="Mesny F."/>
            <person name="Miyauchi S."/>
            <person name="Thiergart T."/>
            <person name="Pickel B."/>
            <person name="Atanasova L."/>
            <person name="Karlsson M."/>
            <person name="Huettel B."/>
            <person name="Barry K.W."/>
            <person name="Haridas S."/>
            <person name="Chen C."/>
            <person name="Bauer D."/>
            <person name="Andreopoulos W."/>
            <person name="Pangilinan J."/>
            <person name="LaButti K."/>
            <person name="Riley R."/>
            <person name="Lipzen A."/>
            <person name="Clum A."/>
            <person name="Drula E."/>
            <person name="Henrissat B."/>
            <person name="Kohler A."/>
            <person name="Grigoriev I.V."/>
            <person name="Martin F.M."/>
            <person name="Hacquard S."/>
        </authorList>
    </citation>
    <scope>NUCLEOTIDE SEQUENCE</scope>
    <source>
        <strain evidence="2">MPI-CAGE-CH-0230</strain>
    </source>
</reference>
<dbReference type="GeneID" id="70191685"/>
<dbReference type="EMBL" id="JAGTJQ010000001">
    <property type="protein sequence ID" value="KAH7041048.1"/>
    <property type="molecule type" value="Genomic_DNA"/>
</dbReference>
<comment type="caution">
    <text evidence="2">The sequence shown here is derived from an EMBL/GenBank/DDBJ whole genome shotgun (WGS) entry which is preliminary data.</text>
</comment>
<dbReference type="AlphaFoldDB" id="A0A9P8YJB1"/>
<sequence>MSEREALHLGKCTLSGGDSPLVPGTRAPRRLVSPPGCAARARGRGGAAGSWSGNGSPQLAGYPLHVKLPFDLRDPSVEIEAKVFPRTRSLGEFANRSYLNFEVEELPPGPWPLTIAGVPYTIGDINGRTGRGRLLPRKAAGNMRVRICGDLERGAPSSRQAFRLYADTITKAFSALLPDITVVECIATADTHMYVVLGDQVDISAVISRLPGQIGRMWTMDLGRPEPDALQALLLRTTTPDPANKIVDDTASVVLRPGVLLCSFVDGTHQTHNLITSGVAVQNVVGDSFMTTAAHGIGIDTMVYAGRPSITSDFRSVGEAVVELAFTDISLVALKSNVQFRNRLFDQREEESVRLTSIVGEDPNDDKVKIGDCVSMDTPFTGAISGSIMHKSWRLINEPPEHPVEKRLQYVVYDWVYNGERPPDQKLLVRAGYTLVRPE</sequence>
<evidence type="ECO:0000313" key="2">
    <source>
        <dbReference type="EMBL" id="KAH7041048.1"/>
    </source>
</evidence>
<name>A0A9P8YJB1_9PEZI</name>
<protein>
    <submittedName>
        <fullName evidence="2">Uncharacterized protein</fullName>
    </submittedName>
</protein>
<dbReference type="Proteomes" id="UP000756346">
    <property type="component" value="Unassembled WGS sequence"/>
</dbReference>
<evidence type="ECO:0000256" key="1">
    <source>
        <dbReference type="SAM" id="MobiDB-lite"/>
    </source>
</evidence>
<proteinExistence type="predicted"/>
<organism evidence="2 3">
    <name type="scientific">Microdochium trichocladiopsis</name>
    <dbReference type="NCBI Taxonomy" id="1682393"/>
    <lineage>
        <taxon>Eukaryota</taxon>
        <taxon>Fungi</taxon>
        <taxon>Dikarya</taxon>
        <taxon>Ascomycota</taxon>
        <taxon>Pezizomycotina</taxon>
        <taxon>Sordariomycetes</taxon>
        <taxon>Xylariomycetidae</taxon>
        <taxon>Xylariales</taxon>
        <taxon>Microdochiaceae</taxon>
        <taxon>Microdochium</taxon>
    </lineage>
</organism>
<dbReference type="OrthoDB" id="4155294at2759"/>
<keyword evidence="3" id="KW-1185">Reference proteome</keyword>
<gene>
    <name evidence="2" type="ORF">B0I36DRAFT_419873</name>
</gene>
<accession>A0A9P8YJB1</accession>
<dbReference type="RefSeq" id="XP_046019103.1">
    <property type="nucleotide sequence ID" value="XM_046162139.1"/>
</dbReference>
<feature type="region of interest" description="Disordered" evidence="1">
    <location>
        <begin position="17"/>
        <end position="54"/>
    </location>
</feature>
<evidence type="ECO:0000313" key="3">
    <source>
        <dbReference type="Proteomes" id="UP000756346"/>
    </source>
</evidence>